<feature type="domain" description="Glycosyltransferase 2-like" evidence="1">
    <location>
        <begin position="17"/>
        <end position="122"/>
    </location>
</feature>
<protein>
    <submittedName>
        <fullName evidence="3">Unannotated protein</fullName>
    </submittedName>
</protein>
<dbReference type="InterPro" id="IPR001173">
    <property type="entry name" value="Glyco_trans_2-like"/>
</dbReference>
<dbReference type="Pfam" id="PF00535">
    <property type="entry name" value="Glycos_transf_2"/>
    <property type="match status" value="1"/>
</dbReference>
<gene>
    <name evidence="3" type="ORF">UFOPK3376_00334</name>
</gene>
<dbReference type="Pfam" id="PF13632">
    <property type="entry name" value="Glyco_trans_2_3"/>
    <property type="match status" value="1"/>
</dbReference>
<accession>A0A6J7CWC7</accession>
<dbReference type="PANTHER" id="PTHR43685">
    <property type="entry name" value="GLYCOSYLTRANSFERASE"/>
    <property type="match status" value="1"/>
</dbReference>
<dbReference type="EMBL" id="CAFBLP010000005">
    <property type="protein sequence ID" value="CAB4862286.1"/>
    <property type="molecule type" value="Genomic_DNA"/>
</dbReference>
<evidence type="ECO:0000259" key="2">
    <source>
        <dbReference type="Pfam" id="PF13632"/>
    </source>
</evidence>
<feature type="domain" description="Glycosyltransferase 2-like" evidence="2">
    <location>
        <begin position="159"/>
        <end position="260"/>
    </location>
</feature>
<name>A0A6J7CWC7_9ZZZZ</name>
<dbReference type="PANTHER" id="PTHR43685:SF12">
    <property type="entry name" value="GLYCOSYL TRANSFERASE FAMILY 2"/>
    <property type="match status" value="1"/>
</dbReference>
<dbReference type="InterPro" id="IPR050834">
    <property type="entry name" value="Glycosyltransf_2"/>
</dbReference>
<organism evidence="3">
    <name type="scientific">freshwater metagenome</name>
    <dbReference type="NCBI Taxonomy" id="449393"/>
    <lineage>
        <taxon>unclassified sequences</taxon>
        <taxon>metagenomes</taxon>
        <taxon>ecological metagenomes</taxon>
    </lineage>
</organism>
<reference evidence="3" key="1">
    <citation type="submission" date="2020-05" db="EMBL/GenBank/DDBJ databases">
        <authorList>
            <person name="Chiriac C."/>
            <person name="Salcher M."/>
            <person name="Ghai R."/>
            <person name="Kavagutti S V."/>
        </authorList>
    </citation>
    <scope>NUCLEOTIDE SEQUENCE</scope>
</reference>
<dbReference type="Gene3D" id="3.90.550.10">
    <property type="entry name" value="Spore Coat Polysaccharide Biosynthesis Protein SpsA, Chain A"/>
    <property type="match status" value="1"/>
</dbReference>
<evidence type="ECO:0000259" key="1">
    <source>
        <dbReference type="Pfam" id="PF00535"/>
    </source>
</evidence>
<dbReference type="SUPFAM" id="SSF53448">
    <property type="entry name" value="Nucleotide-diphospho-sugar transferases"/>
    <property type="match status" value="1"/>
</dbReference>
<evidence type="ECO:0000313" key="3">
    <source>
        <dbReference type="EMBL" id="CAB4862286.1"/>
    </source>
</evidence>
<dbReference type="InterPro" id="IPR029044">
    <property type="entry name" value="Nucleotide-diphossugar_trans"/>
</dbReference>
<sequence length="298" mass="32224">MAENADPAIEGPDPELSIVIPAFNAAATILDQLQALAGQQWAPGFEIIVADNGSTDETAVLVGAFAASRPFVRLITAAEQRGPSYARNAGVSRARGHLVAFCDADDMVGDQWVSAMGEGLLRSVAVTGPQDQQQLNPPWLRNVYGSALATGAQTFAGIFPFGASANLGVRRETFLRFGGFDTSLSVGEDIDLCLRLWHGGIELEFAPMAVVHYRNRTSMAALWKQAVRYGAAAPMIARRLAALHRSTPPAWRGLKNWVWLLRRLGSLRSKAGRARWVVVAGNATGRLLGSIRHRHLYL</sequence>
<proteinExistence type="predicted"/>
<dbReference type="AlphaFoldDB" id="A0A6J7CWC7"/>